<keyword evidence="2" id="KW-1185">Reference proteome</keyword>
<dbReference type="EMBL" id="WNLA01000001">
    <property type="protein sequence ID" value="MTW00620.1"/>
    <property type="molecule type" value="Genomic_DNA"/>
</dbReference>
<sequence>MSKCDRLEWSRKVASLNERIKGFQSNPTKEQLEAAIDELRAYAEAARSGGIEIPTSFIAN</sequence>
<proteinExistence type="predicted"/>
<dbReference type="Proteomes" id="UP000484015">
    <property type="component" value="Unassembled WGS sequence"/>
</dbReference>
<reference evidence="1 2" key="1">
    <citation type="submission" date="2019-11" db="EMBL/GenBank/DDBJ databases">
        <title>Type strains purchased from KCTC, JCM and DSMZ.</title>
        <authorList>
            <person name="Lu H."/>
        </authorList>
    </citation>
    <scope>NUCLEOTIDE SEQUENCE [LARGE SCALE GENOMIC DNA]</scope>
    <source>
        <strain evidence="1 2">KCTC 42409</strain>
    </source>
</reference>
<protein>
    <submittedName>
        <fullName evidence="1">Uncharacterized protein</fullName>
    </submittedName>
</protein>
<name>A0A6L6PSY6_9BURK</name>
<organism evidence="1 2">
    <name type="scientific">Pseudoduganella ginsengisoli</name>
    <dbReference type="NCBI Taxonomy" id="1462440"/>
    <lineage>
        <taxon>Bacteria</taxon>
        <taxon>Pseudomonadati</taxon>
        <taxon>Pseudomonadota</taxon>
        <taxon>Betaproteobacteria</taxon>
        <taxon>Burkholderiales</taxon>
        <taxon>Oxalobacteraceae</taxon>
        <taxon>Telluria group</taxon>
        <taxon>Pseudoduganella</taxon>
    </lineage>
</organism>
<gene>
    <name evidence="1" type="ORF">GM668_00820</name>
</gene>
<dbReference type="OrthoDB" id="8779278at2"/>
<dbReference type="RefSeq" id="WP_154371765.1">
    <property type="nucleotide sequence ID" value="NZ_WNLA01000001.1"/>
</dbReference>
<accession>A0A6L6PSY6</accession>
<comment type="caution">
    <text evidence="1">The sequence shown here is derived from an EMBL/GenBank/DDBJ whole genome shotgun (WGS) entry which is preliminary data.</text>
</comment>
<dbReference type="AlphaFoldDB" id="A0A6L6PSY6"/>
<evidence type="ECO:0000313" key="2">
    <source>
        <dbReference type="Proteomes" id="UP000484015"/>
    </source>
</evidence>
<evidence type="ECO:0000313" key="1">
    <source>
        <dbReference type="EMBL" id="MTW00620.1"/>
    </source>
</evidence>